<evidence type="ECO:0000313" key="5">
    <source>
        <dbReference type="EMBL" id="GAA4397678.1"/>
    </source>
</evidence>
<comment type="catalytic activity">
    <reaction evidence="3">
        <text>[thioredoxin]-dithiol + NADP(+) = [thioredoxin]-disulfide + NADPH + H(+)</text>
        <dbReference type="Rhea" id="RHEA:20345"/>
        <dbReference type="Rhea" id="RHEA-COMP:10698"/>
        <dbReference type="Rhea" id="RHEA-COMP:10700"/>
        <dbReference type="ChEBI" id="CHEBI:15378"/>
        <dbReference type="ChEBI" id="CHEBI:29950"/>
        <dbReference type="ChEBI" id="CHEBI:50058"/>
        <dbReference type="ChEBI" id="CHEBI:57783"/>
        <dbReference type="ChEBI" id="CHEBI:58349"/>
        <dbReference type="EC" id="1.8.1.9"/>
    </reaction>
</comment>
<gene>
    <name evidence="5" type="ORF">GCM10023147_33220</name>
</gene>
<sequence length="576" mass="60674">MNTGTRPFILVAASDANRDVLYEEFAARYGRDYQLRVVPSDDAVAATAAIIGGGDELALAVAELYGDLSAAAAVVDEITELCTTCRRLAVYDWRVLAEAAAVSRDLIADSRIDSVQLIPRGPRDEEFHSEVSGLLSDWGWTVAVPEAPVAKVVAEPNDPAAAGIRDYLERMGMPHTVYSPASEIGRRIIALIADEHPDGVPLPIVKSTIAGAPIAGATARDVARARVSGQQSLHDTPCDLAVIGAGPAGLAAAVYGASEGLTTTVLEQGAVGGQAGTSSMIRNYLGFPRGISGMRLAQRARLQASRFGAEIFSGHRCTGITINPCTDGKAWDGHTIEVEEQRFSARAVIVATGVKYRRLGVEPLEELVGRGVFYGAATTAAREMADQDCYVVGGGNSAGQAAIHLARFARSVSVVVRRDSLAATMSEYLIREIEANPRIEVLTCTRVIDGGGRQNLEWLTLDTVGELPRTVTARGLFLLLGADPHCAWLPAGIELDPCGFVLTGPDLPVRVWRTPAEPPDALATSIPGVFAVGDVRSGSMKRVASASGEGAAAVSMVHAYLDSLQGVRGDSRPSAL</sequence>
<organism evidence="5 6">
    <name type="scientific">Tsukamurella soli</name>
    <dbReference type="NCBI Taxonomy" id="644556"/>
    <lineage>
        <taxon>Bacteria</taxon>
        <taxon>Bacillati</taxon>
        <taxon>Actinomycetota</taxon>
        <taxon>Actinomycetes</taxon>
        <taxon>Mycobacteriales</taxon>
        <taxon>Tsukamurellaceae</taxon>
        <taxon>Tsukamurella</taxon>
    </lineage>
</organism>
<evidence type="ECO:0000313" key="6">
    <source>
        <dbReference type="Proteomes" id="UP001500635"/>
    </source>
</evidence>
<keyword evidence="6" id="KW-1185">Reference proteome</keyword>
<name>A0ABP8JXL4_9ACTN</name>
<comment type="caution">
    <text evidence="5">The sequence shown here is derived from an EMBL/GenBank/DDBJ whole genome shotgun (WGS) entry which is preliminary data.</text>
</comment>
<reference evidence="6" key="1">
    <citation type="journal article" date="2019" name="Int. J. Syst. Evol. Microbiol.">
        <title>The Global Catalogue of Microorganisms (GCM) 10K type strain sequencing project: providing services to taxonomists for standard genome sequencing and annotation.</title>
        <authorList>
            <consortium name="The Broad Institute Genomics Platform"/>
            <consortium name="The Broad Institute Genome Sequencing Center for Infectious Disease"/>
            <person name="Wu L."/>
            <person name="Ma J."/>
        </authorList>
    </citation>
    <scope>NUCLEOTIDE SEQUENCE [LARGE SCALE GENOMIC DNA]</scope>
    <source>
        <strain evidence="6">JCM 17688</strain>
    </source>
</reference>
<dbReference type="SUPFAM" id="SSF51905">
    <property type="entry name" value="FAD/NAD(P)-binding domain"/>
    <property type="match status" value="1"/>
</dbReference>
<dbReference type="Gene3D" id="3.50.50.60">
    <property type="entry name" value="FAD/NAD(P)-binding domain"/>
    <property type="match status" value="2"/>
</dbReference>
<dbReference type="Proteomes" id="UP001500635">
    <property type="component" value="Unassembled WGS sequence"/>
</dbReference>
<dbReference type="InterPro" id="IPR050097">
    <property type="entry name" value="Ferredoxin-NADP_redctase_2"/>
</dbReference>
<feature type="domain" description="FAD/NAD(P)-binding" evidence="4">
    <location>
        <begin position="239"/>
        <end position="550"/>
    </location>
</feature>
<evidence type="ECO:0000256" key="2">
    <source>
        <dbReference type="ARBA" id="ARBA00023002"/>
    </source>
</evidence>
<evidence type="ECO:0000256" key="1">
    <source>
        <dbReference type="ARBA" id="ARBA00022630"/>
    </source>
</evidence>
<dbReference type="PANTHER" id="PTHR48105">
    <property type="entry name" value="THIOREDOXIN REDUCTASE 1-RELATED-RELATED"/>
    <property type="match status" value="1"/>
</dbReference>
<dbReference type="EMBL" id="BAABFR010000057">
    <property type="protein sequence ID" value="GAA4397678.1"/>
    <property type="molecule type" value="Genomic_DNA"/>
</dbReference>
<dbReference type="InterPro" id="IPR023753">
    <property type="entry name" value="FAD/NAD-binding_dom"/>
</dbReference>
<evidence type="ECO:0000259" key="4">
    <source>
        <dbReference type="Pfam" id="PF07992"/>
    </source>
</evidence>
<protein>
    <submittedName>
        <fullName evidence="5">FAD-dependent oxidoreductase</fullName>
    </submittedName>
</protein>
<accession>A0ABP8JXL4</accession>
<keyword evidence="1" id="KW-0285">Flavoprotein</keyword>
<dbReference type="Pfam" id="PF07992">
    <property type="entry name" value="Pyr_redox_2"/>
    <property type="match status" value="1"/>
</dbReference>
<dbReference type="InterPro" id="IPR036188">
    <property type="entry name" value="FAD/NAD-bd_sf"/>
</dbReference>
<dbReference type="PRINTS" id="PR00368">
    <property type="entry name" value="FADPNR"/>
</dbReference>
<evidence type="ECO:0000256" key="3">
    <source>
        <dbReference type="ARBA" id="ARBA00048132"/>
    </source>
</evidence>
<keyword evidence="2" id="KW-0560">Oxidoreductase</keyword>
<dbReference type="PRINTS" id="PR00469">
    <property type="entry name" value="PNDRDTASEII"/>
</dbReference>
<proteinExistence type="predicted"/>